<dbReference type="OrthoDB" id="9829995at2"/>
<sequence length="192" mass="20655">MVTEGRASFAFCSLSLLGWTLAACTPAPGAQAAQTEEETEAKPEVVCKHVRDIAAKDTDDAQILDQVQRECVETLGKMRTRYQTFTTCLDLAGNAAAVAQCEEPLAKPRSLIAAASPTAKLELLCDHMLGLVKTELGEMASSMSAEEMQQLRDKCVSEAEAQIEVKGVEKFQRDADCILAAQTLKDVEACGL</sequence>
<proteinExistence type="predicted"/>
<evidence type="ECO:0000256" key="1">
    <source>
        <dbReference type="SAM" id="SignalP"/>
    </source>
</evidence>
<accession>A0A2S9XKH7</accession>
<evidence type="ECO:0000313" key="2">
    <source>
        <dbReference type="EMBL" id="PRP93384.1"/>
    </source>
</evidence>
<dbReference type="EMBL" id="PVNK01000186">
    <property type="protein sequence ID" value="PRP93384.1"/>
    <property type="molecule type" value="Genomic_DNA"/>
</dbReference>
<feature type="chain" id="PRO_5015742745" description="Secreted protein" evidence="1">
    <location>
        <begin position="23"/>
        <end position="192"/>
    </location>
</feature>
<gene>
    <name evidence="2" type="ORF">ENSA5_42830</name>
</gene>
<protein>
    <recommendedName>
        <fullName evidence="4">Secreted protein</fullName>
    </recommendedName>
</protein>
<evidence type="ECO:0008006" key="4">
    <source>
        <dbReference type="Google" id="ProtNLM"/>
    </source>
</evidence>
<reference evidence="2 3" key="1">
    <citation type="submission" date="2018-03" db="EMBL/GenBank/DDBJ databases">
        <title>Draft Genome Sequences of the Obligatory Marine Myxobacteria Enhygromyxa salina SWB005.</title>
        <authorList>
            <person name="Poehlein A."/>
            <person name="Moghaddam J.A."/>
            <person name="Harms H."/>
            <person name="Alanjari M."/>
            <person name="Koenig G.M."/>
            <person name="Daniel R."/>
            <person name="Schaeberle T.F."/>
        </authorList>
    </citation>
    <scope>NUCLEOTIDE SEQUENCE [LARGE SCALE GENOMIC DNA]</scope>
    <source>
        <strain evidence="2 3">SWB005</strain>
    </source>
</reference>
<feature type="signal peptide" evidence="1">
    <location>
        <begin position="1"/>
        <end position="22"/>
    </location>
</feature>
<dbReference type="PROSITE" id="PS51257">
    <property type="entry name" value="PROKAR_LIPOPROTEIN"/>
    <property type="match status" value="1"/>
</dbReference>
<comment type="caution">
    <text evidence="2">The sequence shown here is derived from an EMBL/GenBank/DDBJ whole genome shotgun (WGS) entry which is preliminary data.</text>
</comment>
<keyword evidence="3" id="KW-1185">Reference proteome</keyword>
<organism evidence="2 3">
    <name type="scientific">Enhygromyxa salina</name>
    <dbReference type="NCBI Taxonomy" id="215803"/>
    <lineage>
        <taxon>Bacteria</taxon>
        <taxon>Pseudomonadati</taxon>
        <taxon>Myxococcota</taxon>
        <taxon>Polyangia</taxon>
        <taxon>Nannocystales</taxon>
        <taxon>Nannocystaceae</taxon>
        <taxon>Enhygromyxa</taxon>
    </lineage>
</organism>
<dbReference type="RefSeq" id="WP_106393565.1">
    <property type="nucleotide sequence ID" value="NZ_PVNK01000186.1"/>
</dbReference>
<evidence type="ECO:0000313" key="3">
    <source>
        <dbReference type="Proteomes" id="UP000237968"/>
    </source>
</evidence>
<dbReference type="AlphaFoldDB" id="A0A2S9XKH7"/>
<dbReference type="Proteomes" id="UP000237968">
    <property type="component" value="Unassembled WGS sequence"/>
</dbReference>
<keyword evidence="1" id="KW-0732">Signal</keyword>
<name>A0A2S9XKH7_9BACT</name>